<dbReference type="Gene3D" id="3.40.50.300">
    <property type="entry name" value="P-loop containing nucleotide triphosphate hydrolases"/>
    <property type="match status" value="1"/>
</dbReference>
<dbReference type="Pfam" id="PF13401">
    <property type="entry name" value="AAA_22"/>
    <property type="match status" value="1"/>
</dbReference>
<dbReference type="EMBL" id="CP036282">
    <property type="protein sequence ID" value="QDL56449.1"/>
    <property type="molecule type" value="Genomic_DNA"/>
</dbReference>
<proteinExistence type="predicted"/>
<dbReference type="AlphaFoldDB" id="A0A515EV12"/>
<dbReference type="GO" id="GO:0016887">
    <property type="term" value="F:ATP hydrolysis activity"/>
    <property type="evidence" value="ECO:0007669"/>
    <property type="project" value="InterPro"/>
</dbReference>
<protein>
    <submittedName>
        <fullName evidence="2">Transposase</fullName>
    </submittedName>
</protein>
<evidence type="ECO:0000313" key="2">
    <source>
        <dbReference type="EMBL" id="QDL56449.1"/>
    </source>
</evidence>
<dbReference type="Proteomes" id="UP000317365">
    <property type="component" value="Chromosome"/>
</dbReference>
<evidence type="ECO:0000313" key="3">
    <source>
        <dbReference type="Proteomes" id="UP000317365"/>
    </source>
</evidence>
<reference evidence="3" key="1">
    <citation type="submission" date="2019-02" db="EMBL/GenBank/DDBJ databases">
        <title>Complete genome sequence of Rhodoferax sp. Gr-4.</title>
        <authorList>
            <person name="Jin L."/>
        </authorList>
    </citation>
    <scope>NUCLEOTIDE SEQUENCE [LARGE SCALE GENOMIC DNA]</scope>
    <source>
        <strain evidence="3">Gr-4</strain>
    </source>
</reference>
<gene>
    <name evidence="2" type="ORF">EXZ61_21085</name>
</gene>
<evidence type="ECO:0000259" key="1">
    <source>
        <dbReference type="Pfam" id="PF13401"/>
    </source>
</evidence>
<dbReference type="InterPro" id="IPR027417">
    <property type="entry name" value="P-loop_NTPase"/>
</dbReference>
<dbReference type="SUPFAM" id="SSF52540">
    <property type="entry name" value="P-loop containing nucleoside triphosphate hydrolases"/>
    <property type="match status" value="1"/>
</dbReference>
<dbReference type="InterPro" id="IPR049945">
    <property type="entry name" value="AAA_22"/>
</dbReference>
<keyword evidence="3" id="KW-1185">Reference proteome</keyword>
<name>A0A515EV12_9BURK</name>
<reference evidence="3" key="2">
    <citation type="journal article" date="2020" name="Int. J. Syst. Evol. Microbiol.">
        <title>Genomic insights into a novel species Rhodoferax aquaticus sp. nov., isolated from freshwater.</title>
        <authorList>
            <person name="Li T."/>
            <person name="Zhuo Y."/>
            <person name="Jin C.Z."/>
            <person name="Wu X."/>
            <person name="Ko S.R."/>
            <person name="Jin F.J."/>
            <person name="Ahn C.Y."/>
            <person name="Oh H.M."/>
            <person name="Lee H.G."/>
            <person name="Jin L."/>
        </authorList>
    </citation>
    <scope>NUCLEOTIDE SEQUENCE [LARGE SCALE GENOMIC DNA]</scope>
    <source>
        <strain evidence="3">Gr-4</strain>
    </source>
</reference>
<feature type="domain" description="ORC1/DEAH AAA+ ATPase" evidence="1">
    <location>
        <begin position="131"/>
        <end position="280"/>
    </location>
</feature>
<organism evidence="2 3">
    <name type="scientific">Rhodoferax aquaticus</name>
    <dbReference type="NCBI Taxonomy" id="2527691"/>
    <lineage>
        <taxon>Bacteria</taxon>
        <taxon>Pseudomonadati</taxon>
        <taxon>Pseudomonadota</taxon>
        <taxon>Betaproteobacteria</taxon>
        <taxon>Burkholderiales</taxon>
        <taxon>Comamonadaceae</taxon>
        <taxon>Rhodoferax</taxon>
    </lineage>
</organism>
<accession>A0A515EV12</accession>
<dbReference type="KEGG" id="rhg:EXZ61_21085"/>
<dbReference type="RefSeq" id="WP_142813884.1">
    <property type="nucleotide sequence ID" value="NZ_CP036282.1"/>
</dbReference>
<sequence>MNHPLPSAQTVYAQYLEQRLPQFKGNPLIEALPPPMTNQGLEESLTLMPDFHESQRAWPAADRLMMLETLQNFMMPMNRHRELCRALDSLLRSGYVGRAPKTPGDAAIFQALYDKQMAGESFSQAADSRTSQLSSALIGVSGMGKTTTVERWLAHLPKVIYHPDIHRYQIPALHIEMPSDGRSSNGLATGILHKIDELLPGSNYYKMYSQSGRSGTDALMKSAAHVMSLHSVGILIGDEVQNLANSPKGSQTLMTELVSACNITKVPTLFVGTNKAIKILGIEFRQARRSSGFGLAPWDRLQPGTAAEPDEWDVFLEILWQFQWMKRPVALTPLLAHYMYDASQGVIDLAIKLFVSAQARAMWDGSETLTPELLQDVYRKEFQLLHPMISALRDDDFEMLAKYDDIAPLNFKEHLDSVRRKIDRMTSPLYGVKASDPTFTPRLASSLESVGIEAEEANRLAENFAAETPGANLADGIKQVVAEFTKPKPVKARGKGKVVVELPVDRFDERPNDYRRAIAHAKTSNVTVLHQLKSLGMAPQLEDVLEI</sequence>